<gene>
    <name evidence="1" type="ORF">Prudu_018804</name>
</gene>
<dbReference type="EMBL" id="AP019303">
    <property type="protein sequence ID" value="BBH07007.1"/>
    <property type="molecule type" value="Genomic_DNA"/>
</dbReference>
<accession>A0A4Y1RT83</accession>
<protein>
    <submittedName>
        <fullName evidence="1">Uncharacterized protein</fullName>
    </submittedName>
</protein>
<organism evidence="1">
    <name type="scientific">Prunus dulcis</name>
    <name type="common">Almond</name>
    <name type="synonym">Amygdalus dulcis</name>
    <dbReference type="NCBI Taxonomy" id="3755"/>
    <lineage>
        <taxon>Eukaryota</taxon>
        <taxon>Viridiplantae</taxon>
        <taxon>Streptophyta</taxon>
        <taxon>Embryophyta</taxon>
        <taxon>Tracheophyta</taxon>
        <taxon>Spermatophyta</taxon>
        <taxon>Magnoliopsida</taxon>
        <taxon>eudicotyledons</taxon>
        <taxon>Gunneridae</taxon>
        <taxon>Pentapetalae</taxon>
        <taxon>rosids</taxon>
        <taxon>fabids</taxon>
        <taxon>Rosales</taxon>
        <taxon>Rosaceae</taxon>
        <taxon>Amygdaloideae</taxon>
        <taxon>Amygdaleae</taxon>
        <taxon>Prunus</taxon>
    </lineage>
</organism>
<dbReference type="AlphaFoldDB" id="A0A4Y1RT83"/>
<proteinExistence type="predicted"/>
<sequence length="70" mass="7672">MVDPNPWVYTSLAQAGEGAEACVVSIVTGSFECTDFATWQFGFLSRFLRIDINMLLGGTHIISPNDLCDE</sequence>
<reference evidence="1" key="1">
    <citation type="journal article" date="2019" name="Science">
        <title>Mutation of a bHLH transcription factor allowed almond domestication.</title>
        <authorList>
            <person name="Sanchez-Perez R."/>
            <person name="Pavan S."/>
            <person name="Mazzeo R."/>
            <person name="Moldovan C."/>
            <person name="Aiese Cigliano R."/>
            <person name="Del Cueto J."/>
            <person name="Ricciardi F."/>
            <person name="Lotti C."/>
            <person name="Ricciardi L."/>
            <person name="Dicenta F."/>
            <person name="Lopez-Marques R.L."/>
            <person name="Lindberg Moller B."/>
        </authorList>
    </citation>
    <scope>NUCLEOTIDE SEQUENCE</scope>
</reference>
<name>A0A4Y1RT83_PRUDU</name>
<evidence type="ECO:0000313" key="1">
    <source>
        <dbReference type="EMBL" id="BBH07007.1"/>
    </source>
</evidence>